<sequence length="232" mass="25518">MTAVCPGPCNNAWRNAEAAGQPHDIPATWGQPIHCLRCANRAHSQLAELPELVVAIGLEAVHGTAPRSSGTIGRTATPCWPGQASRLLTDHIVEGLLGLEDAIPAVRRLPGRAARGREGADVTASVTFLRAHLGWALDRYPGETDSISGETMDPAALIRRWHRTAERFTRRDPRLEHHRVPCPRCDMLTLFRADDDDYIGCRNLACEVLLAPSEFEEHTQRLARKYDLAKAA</sequence>
<gene>
    <name evidence="1" type="ORF">ABT317_25060</name>
</gene>
<organism evidence="1 2">
    <name type="scientific">Streptomyces carpinensis</name>
    <dbReference type="NCBI Taxonomy" id="66369"/>
    <lineage>
        <taxon>Bacteria</taxon>
        <taxon>Bacillati</taxon>
        <taxon>Actinomycetota</taxon>
        <taxon>Actinomycetes</taxon>
        <taxon>Kitasatosporales</taxon>
        <taxon>Streptomycetaceae</taxon>
        <taxon>Streptomyces</taxon>
    </lineage>
</organism>
<name>A0ABV1W7J6_9ACTN</name>
<dbReference type="EMBL" id="JBEPCU010000496">
    <property type="protein sequence ID" value="MER6980151.1"/>
    <property type="molecule type" value="Genomic_DNA"/>
</dbReference>
<dbReference type="RefSeq" id="WP_086727606.1">
    <property type="nucleotide sequence ID" value="NZ_MUBM01000192.1"/>
</dbReference>
<evidence type="ECO:0000313" key="1">
    <source>
        <dbReference type="EMBL" id="MER6980151.1"/>
    </source>
</evidence>
<proteinExistence type="predicted"/>
<protein>
    <submittedName>
        <fullName evidence="1">Uncharacterized protein</fullName>
    </submittedName>
</protein>
<keyword evidence="2" id="KW-1185">Reference proteome</keyword>
<accession>A0ABV1W7J6</accession>
<comment type="caution">
    <text evidence="1">The sequence shown here is derived from an EMBL/GenBank/DDBJ whole genome shotgun (WGS) entry which is preliminary data.</text>
</comment>
<evidence type="ECO:0000313" key="2">
    <source>
        <dbReference type="Proteomes" id="UP001458415"/>
    </source>
</evidence>
<reference evidence="1 2" key="1">
    <citation type="submission" date="2024-06" db="EMBL/GenBank/DDBJ databases">
        <title>The Natural Products Discovery Center: Release of the First 8490 Sequenced Strains for Exploring Actinobacteria Biosynthetic Diversity.</title>
        <authorList>
            <person name="Kalkreuter E."/>
            <person name="Kautsar S.A."/>
            <person name="Yang D."/>
            <person name="Bader C.D."/>
            <person name="Teijaro C.N."/>
            <person name="Fluegel L."/>
            <person name="Davis C.M."/>
            <person name="Simpson J.R."/>
            <person name="Lauterbach L."/>
            <person name="Steele A.D."/>
            <person name="Gui C."/>
            <person name="Meng S."/>
            <person name="Li G."/>
            <person name="Viehrig K."/>
            <person name="Ye F."/>
            <person name="Su P."/>
            <person name="Kiefer A.F."/>
            <person name="Nichols A."/>
            <person name="Cepeda A.J."/>
            <person name="Yan W."/>
            <person name="Fan B."/>
            <person name="Jiang Y."/>
            <person name="Adhikari A."/>
            <person name="Zheng C.-J."/>
            <person name="Schuster L."/>
            <person name="Cowan T.M."/>
            <person name="Smanski M.J."/>
            <person name="Chevrette M.G."/>
            <person name="De Carvalho L.P.S."/>
            <person name="Shen B."/>
        </authorList>
    </citation>
    <scope>NUCLEOTIDE SEQUENCE [LARGE SCALE GENOMIC DNA]</scope>
    <source>
        <strain evidence="1 2">NPDC000634</strain>
    </source>
</reference>
<dbReference type="Proteomes" id="UP001458415">
    <property type="component" value="Unassembled WGS sequence"/>
</dbReference>